<dbReference type="AlphaFoldDB" id="A0A837AQD7"/>
<dbReference type="EMBL" id="AKBN01000511">
    <property type="protein sequence ID" value="KFA02451.1"/>
    <property type="molecule type" value="Genomic_DNA"/>
</dbReference>
<accession>A0A837AQD7</accession>
<dbReference type="PROSITE" id="PS50943">
    <property type="entry name" value="HTH_CROC1"/>
    <property type="match status" value="1"/>
</dbReference>
<sequence length="97" mass="10879">MGLTQQDLGEALGLEGRIAQSRISRYEIELHTPDLKTAYELAEVLGVSLSALVAESDRLGQIIELIRKLSDDEQEALAKRLRQLTKPKRPRRPKTEG</sequence>
<dbReference type="Pfam" id="PF01381">
    <property type="entry name" value="HTH_3"/>
    <property type="match status" value="1"/>
</dbReference>
<dbReference type="CDD" id="cd00093">
    <property type="entry name" value="HTH_XRE"/>
    <property type="match status" value="1"/>
</dbReference>
<protein>
    <submittedName>
        <fullName evidence="2">XRE family transcriptional regulator</fullName>
    </submittedName>
</protein>
<name>A0A837AQD7_XANVA</name>
<proteinExistence type="predicted"/>
<gene>
    <name evidence="2" type="ORF">A11K_0109625</name>
</gene>
<organism evidence="2">
    <name type="scientific">Xanthomonas vasicola pv. vasculorum NCPPB 890</name>
    <dbReference type="NCBI Taxonomy" id="1184265"/>
    <lineage>
        <taxon>Bacteria</taxon>
        <taxon>Pseudomonadati</taxon>
        <taxon>Pseudomonadota</taxon>
        <taxon>Gammaproteobacteria</taxon>
        <taxon>Lysobacterales</taxon>
        <taxon>Lysobacteraceae</taxon>
        <taxon>Xanthomonas</taxon>
    </lineage>
</organism>
<dbReference type="GO" id="GO:0003677">
    <property type="term" value="F:DNA binding"/>
    <property type="evidence" value="ECO:0007669"/>
    <property type="project" value="InterPro"/>
</dbReference>
<reference evidence="2" key="1">
    <citation type="submission" date="2012-05" db="EMBL/GenBank/DDBJ databases">
        <authorList>
            <person name="Studholme D.J."/>
            <person name="Wasukira A."/>
            <person name="Grant M."/>
        </authorList>
    </citation>
    <scope>NUCLEOTIDE SEQUENCE [LARGE SCALE GENOMIC DNA]</scope>
    <source>
        <strain evidence="2">NCPPB 890</strain>
    </source>
</reference>
<feature type="domain" description="HTH cro/C1-type" evidence="1">
    <location>
        <begin position="2"/>
        <end position="52"/>
    </location>
</feature>
<dbReference type="Gene3D" id="1.10.260.40">
    <property type="entry name" value="lambda repressor-like DNA-binding domains"/>
    <property type="match status" value="1"/>
</dbReference>
<evidence type="ECO:0000313" key="2">
    <source>
        <dbReference type="EMBL" id="KFA02451.1"/>
    </source>
</evidence>
<dbReference type="SUPFAM" id="SSF47413">
    <property type="entry name" value="lambda repressor-like DNA-binding domains"/>
    <property type="match status" value="1"/>
</dbReference>
<dbReference type="InterPro" id="IPR010982">
    <property type="entry name" value="Lambda_DNA-bd_dom_sf"/>
</dbReference>
<comment type="caution">
    <text evidence="2">The sequence shown here is derived from an EMBL/GenBank/DDBJ whole genome shotgun (WGS) entry which is preliminary data.</text>
</comment>
<dbReference type="InterPro" id="IPR001387">
    <property type="entry name" value="Cro/C1-type_HTH"/>
</dbReference>
<evidence type="ECO:0000259" key="1">
    <source>
        <dbReference type="PROSITE" id="PS50943"/>
    </source>
</evidence>